<reference evidence="1 2" key="1">
    <citation type="journal article" date="2019" name="Sci. Rep.">
        <title>Orb-weaving spider Araneus ventricosus genome elucidates the spidroin gene catalogue.</title>
        <authorList>
            <person name="Kono N."/>
            <person name="Nakamura H."/>
            <person name="Ohtoshi R."/>
            <person name="Moran D.A.P."/>
            <person name="Shinohara A."/>
            <person name="Yoshida Y."/>
            <person name="Fujiwara M."/>
            <person name="Mori M."/>
            <person name="Tomita M."/>
            <person name="Arakawa K."/>
        </authorList>
    </citation>
    <scope>NUCLEOTIDE SEQUENCE [LARGE SCALE GENOMIC DNA]</scope>
</reference>
<keyword evidence="2" id="KW-1185">Reference proteome</keyword>
<name>A0A4Y2MM48_ARAVE</name>
<protein>
    <submittedName>
        <fullName evidence="1">Uncharacterized protein</fullName>
    </submittedName>
</protein>
<evidence type="ECO:0000313" key="1">
    <source>
        <dbReference type="EMBL" id="GBN27592.1"/>
    </source>
</evidence>
<sequence>MKTIRRQKKFARKEAHEGLQTFIKIAKQHPSISEYDVTAMTSTNDITKPEQVGFRNVYSFIRKNHLSDIGEVPLLPVERGSTAHSNSIKFQIIFASILAKHVA</sequence>
<dbReference type="Proteomes" id="UP000499080">
    <property type="component" value="Unassembled WGS sequence"/>
</dbReference>
<dbReference type="EMBL" id="BGPR01007530">
    <property type="protein sequence ID" value="GBN27592.1"/>
    <property type="molecule type" value="Genomic_DNA"/>
</dbReference>
<comment type="caution">
    <text evidence="1">The sequence shown here is derived from an EMBL/GenBank/DDBJ whole genome shotgun (WGS) entry which is preliminary data.</text>
</comment>
<gene>
    <name evidence="1" type="ORF">AVEN_215220_1</name>
</gene>
<dbReference type="AlphaFoldDB" id="A0A4Y2MM48"/>
<organism evidence="1 2">
    <name type="scientific">Araneus ventricosus</name>
    <name type="common">Orbweaver spider</name>
    <name type="synonym">Epeira ventricosa</name>
    <dbReference type="NCBI Taxonomy" id="182803"/>
    <lineage>
        <taxon>Eukaryota</taxon>
        <taxon>Metazoa</taxon>
        <taxon>Ecdysozoa</taxon>
        <taxon>Arthropoda</taxon>
        <taxon>Chelicerata</taxon>
        <taxon>Arachnida</taxon>
        <taxon>Araneae</taxon>
        <taxon>Araneomorphae</taxon>
        <taxon>Entelegynae</taxon>
        <taxon>Araneoidea</taxon>
        <taxon>Araneidae</taxon>
        <taxon>Araneus</taxon>
    </lineage>
</organism>
<evidence type="ECO:0000313" key="2">
    <source>
        <dbReference type="Proteomes" id="UP000499080"/>
    </source>
</evidence>
<proteinExistence type="predicted"/>
<accession>A0A4Y2MM48</accession>